<dbReference type="Proteomes" id="UP000324222">
    <property type="component" value="Unassembled WGS sequence"/>
</dbReference>
<dbReference type="EMBL" id="VSRR010000361">
    <property type="protein sequence ID" value="MPC14562.1"/>
    <property type="molecule type" value="Genomic_DNA"/>
</dbReference>
<evidence type="ECO:0000256" key="1">
    <source>
        <dbReference type="SAM" id="MobiDB-lite"/>
    </source>
</evidence>
<gene>
    <name evidence="2" type="ORF">E2C01_007330</name>
</gene>
<proteinExistence type="predicted"/>
<feature type="region of interest" description="Disordered" evidence="1">
    <location>
        <begin position="1"/>
        <end position="60"/>
    </location>
</feature>
<reference evidence="2 3" key="1">
    <citation type="submission" date="2019-05" db="EMBL/GenBank/DDBJ databases">
        <title>Another draft genome of Portunus trituberculatus and its Hox gene families provides insights of decapod evolution.</title>
        <authorList>
            <person name="Jeong J.-H."/>
            <person name="Song I."/>
            <person name="Kim S."/>
            <person name="Choi T."/>
            <person name="Kim D."/>
            <person name="Ryu S."/>
            <person name="Kim W."/>
        </authorList>
    </citation>
    <scope>NUCLEOTIDE SEQUENCE [LARGE SCALE GENOMIC DNA]</scope>
    <source>
        <tissue evidence="2">Muscle</tissue>
    </source>
</reference>
<evidence type="ECO:0000313" key="2">
    <source>
        <dbReference type="EMBL" id="MPC14562.1"/>
    </source>
</evidence>
<feature type="compositionally biased region" description="Polar residues" evidence="1">
    <location>
        <begin position="1"/>
        <end position="13"/>
    </location>
</feature>
<keyword evidence="3" id="KW-1185">Reference proteome</keyword>
<evidence type="ECO:0000313" key="3">
    <source>
        <dbReference type="Proteomes" id="UP000324222"/>
    </source>
</evidence>
<sequence length="60" mass="6344">MCVEGTYTSTPRGKSTDGGVYLGTQRCSSSPTDDSQHSHVSKESVTRPLSAAGSKGAYRY</sequence>
<accession>A0A5B7CXW9</accession>
<dbReference type="AlphaFoldDB" id="A0A5B7CXW9"/>
<name>A0A5B7CXW9_PORTR</name>
<comment type="caution">
    <text evidence="2">The sequence shown here is derived from an EMBL/GenBank/DDBJ whole genome shotgun (WGS) entry which is preliminary data.</text>
</comment>
<protein>
    <submittedName>
        <fullName evidence="2">Uncharacterized protein</fullName>
    </submittedName>
</protein>
<feature type="compositionally biased region" description="Basic and acidic residues" evidence="1">
    <location>
        <begin position="34"/>
        <end position="45"/>
    </location>
</feature>
<organism evidence="2 3">
    <name type="scientific">Portunus trituberculatus</name>
    <name type="common">Swimming crab</name>
    <name type="synonym">Neptunus trituberculatus</name>
    <dbReference type="NCBI Taxonomy" id="210409"/>
    <lineage>
        <taxon>Eukaryota</taxon>
        <taxon>Metazoa</taxon>
        <taxon>Ecdysozoa</taxon>
        <taxon>Arthropoda</taxon>
        <taxon>Crustacea</taxon>
        <taxon>Multicrustacea</taxon>
        <taxon>Malacostraca</taxon>
        <taxon>Eumalacostraca</taxon>
        <taxon>Eucarida</taxon>
        <taxon>Decapoda</taxon>
        <taxon>Pleocyemata</taxon>
        <taxon>Brachyura</taxon>
        <taxon>Eubrachyura</taxon>
        <taxon>Portunoidea</taxon>
        <taxon>Portunidae</taxon>
        <taxon>Portuninae</taxon>
        <taxon>Portunus</taxon>
    </lineage>
</organism>